<reference evidence="8" key="1">
    <citation type="submission" date="2017-02" db="UniProtKB">
        <authorList>
            <consortium name="WormBaseParasite"/>
        </authorList>
    </citation>
    <scope>IDENTIFICATION</scope>
</reference>
<protein>
    <submittedName>
        <fullName evidence="8">ANF_receptor domain-containing protein</fullName>
    </submittedName>
</protein>
<dbReference type="Proteomes" id="UP000268014">
    <property type="component" value="Unassembled WGS sequence"/>
</dbReference>
<feature type="domain" description="Receptor ligand binding region" evidence="5">
    <location>
        <begin position="12"/>
        <end position="65"/>
    </location>
</feature>
<dbReference type="AlphaFoldDB" id="A0A0N4X9X0"/>
<keyword evidence="4" id="KW-0472">Membrane</keyword>
<dbReference type="STRING" id="6290.A0A0N4X9X0"/>
<evidence type="ECO:0000313" key="8">
    <source>
        <dbReference type="WBParaSite" id="HPLM_0002116501-mRNA-1"/>
    </source>
</evidence>
<dbReference type="InterPro" id="IPR028082">
    <property type="entry name" value="Peripla_BP_I"/>
</dbReference>
<evidence type="ECO:0000256" key="4">
    <source>
        <dbReference type="ARBA" id="ARBA00023136"/>
    </source>
</evidence>
<evidence type="ECO:0000259" key="5">
    <source>
        <dbReference type="Pfam" id="PF01094"/>
    </source>
</evidence>
<dbReference type="OrthoDB" id="5867643at2759"/>
<evidence type="ECO:0000256" key="1">
    <source>
        <dbReference type="ARBA" id="ARBA00004370"/>
    </source>
</evidence>
<dbReference type="EMBL" id="UZAF01023032">
    <property type="protein sequence ID" value="VDO88198.1"/>
    <property type="molecule type" value="Genomic_DNA"/>
</dbReference>
<evidence type="ECO:0000313" key="7">
    <source>
        <dbReference type="Proteomes" id="UP000268014"/>
    </source>
</evidence>
<name>A0A0N4X9X0_HAEPC</name>
<dbReference type="WBParaSite" id="HPLM_0002116501-mRNA-1">
    <property type="protein sequence ID" value="HPLM_0002116501-mRNA-1"/>
    <property type="gene ID" value="HPLM_0002116501"/>
</dbReference>
<evidence type="ECO:0000256" key="3">
    <source>
        <dbReference type="ARBA" id="ARBA00022989"/>
    </source>
</evidence>
<dbReference type="InterPro" id="IPR001828">
    <property type="entry name" value="ANF_lig-bd_rcpt"/>
</dbReference>
<proteinExistence type="predicted"/>
<keyword evidence="3" id="KW-1133">Transmembrane helix</keyword>
<dbReference type="SUPFAM" id="SSF53822">
    <property type="entry name" value="Periplasmic binding protein-like I"/>
    <property type="match status" value="1"/>
</dbReference>
<sequence length="72" mass="8199">MTIAYRRLLLAFNNETFKNALQAIKDVSRVTVSCFEDDVARRNFMVAIAESGMDTDQYVWIMVESRKTGFGG</sequence>
<comment type="subcellular location">
    <subcellularLocation>
        <location evidence="1">Membrane</location>
    </subcellularLocation>
</comment>
<dbReference type="Gene3D" id="3.40.50.2300">
    <property type="match status" value="1"/>
</dbReference>
<reference evidence="6 7" key="2">
    <citation type="submission" date="2018-11" db="EMBL/GenBank/DDBJ databases">
        <authorList>
            <consortium name="Pathogen Informatics"/>
        </authorList>
    </citation>
    <scope>NUCLEOTIDE SEQUENCE [LARGE SCALE GENOMIC DNA]</scope>
    <source>
        <strain evidence="6 7">MHpl1</strain>
    </source>
</reference>
<keyword evidence="2" id="KW-0812">Transmembrane</keyword>
<accession>A0A0N4X9X0</accession>
<evidence type="ECO:0000313" key="6">
    <source>
        <dbReference type="EMBL" id="VDO88198.1"/>
    </source>
</evidence>
<gene>
    <name evidence="6" type="ORF">HPLM_LOCUS21154</name>
</gene>
<evidence type="ECO:0000256" key="2">
    <source>
        <dbReference type="ARBA" id="ARBA00022692"/>
    </source>
</evidence>
<dbReference type="GO" id="GO:0016020">
    <property type="term" value="C:membrane"/>
    <property type="evidence" value="ECO:0007669"/>
    <property type="project" value="UniProtKB-SubCell"/>
</dbReference>
<organism evidence="8">
    <name type="scientific">Haemonchus placei</name>
    <name type="common">Barber's pole worm</name>
    <dbReference type="NCBI Taxonomy" id="6290"/>
    <lineage>
        <taxon>Eukaryota</taxon>
        <taxon>Metazoa</taxon>
        <taxon>Ecdysozoa</taxon>
        <taxon>Nematoda</taxon>
        <taxon>Chromadorea</taxon>
        <taxon>Rhabditida</taxon>
        <taxon>Rhabditina</taxon>
        <taxon>Rhabditomorpha</taxon>
        <taxon>Strongyloidea</taxon>
        <taxon>Trichostrongylidae</taxon>
        <taxon>Haemonchus</taxon>
    </lineage>
</organism>
<dbReference type="Pfam" id="PF01094">
    <property type="entry name" value="ANF_receptor"/>
    <property type="match status" value="1"/>
</dbReference>
<keyword evidence="7" id="KW-1185">Reference proteome</keyword>